<dbReference type="CDD" id="cd11339">
    <property type="entry name" value="AmyAc_bac_CMD_like_2"/>
    <property type="match status" value="1"/>
</dbReference>
<dbReference type="InterPro" id="IPR013780">
    <property type="entry name" value="Glyco_hydro_b"/>
</dbReference>
<dbReference type="SUPFAM" id="SSF51011">
    <property type="entry name" value="Glycosyl hydrolase domain"/>
    <property type="match status" value="1"/>
</dbReference>
<dbReference type="Proteomes" id="UP001266357">
    <property type="component" value="Unassembled WGS sequence"/>
</dbReference>
<dbReference type="PANTHER" id="PTHR10357">
    <property type="entry name" value="ALPHA-AMYLASE FAMILY MEMBER"/>
    <property type="match status" value="1"/>
</dbReference>
<dbReference type="SUPFAM" id="SSF51445">
    <property type="entry name" value="(Trans)glycosidases"/>
    <property type="match status" value="1"/>
</dbReference>
<dbReference type="Pfam" id="PF00128">
    <property type="entry name" value="Alpha-amylase"/>
    <property type="match status" value="1"/>
</dbReference>
<evidence type="ECO:0000313" key="3">
    <source>
        <dbReference type="Proteomes" id="UP001266357"/>
    </source>
</evidence>
<dbReference type="PANTHER" id="PTHR10357:SF209">
    <property type="entry name" value="PERIPLASMIC ALPHA-AMYLASE"/>
    <property type="match status" value="1"/>
</dbReference>
<dbReference type="Gene3D" id="3.20.20.80">
    <property type="entry name" value="Glycosidases"/>
    <property type="match status" value="1"/>
</dbReference>
<dbReference type="RefSeq" id="WP_311581675.1">
    <property type="nucleotide sequence ID" value="NZ_JAVRIF010000005.1"/>
</dbReference>
<keyword evidence="3" id="KW-1185">Reference proteome</keyword>
<reference evidence="2 3" key="1">
    <citation type="submission" date="2023-09" db="EMBL/GenBank/DDBJ databases">
        <authorList>
            <person name="Rey-Velasco X."/>
        </authorList>
    </citation>
    <scope>NUCLEOTIDE SEQUENCE [LARGE SCALE GENOMIC DNA]</scope>
    <source>
        <strain evidence="2 3">W431</strain>
    </source>
</reference>
<dbReference type="InterPro" id="IPR017853">
    <property type="entry name" value="GH"/>
</dbReference>
<feature type="domain" description="Glycosyl hydrolase family 13 catalytic" evidence="1">
    <location>
        <begin position="65"/>
        <end position="504"/>
    </location>
</feature>
<proteinExistence type="predicted"/>
<name>A0ABU3A1U8_9GAMM</name>
<sequence>MKKTIKNNLALPLLSFIISIFPSYFALAFAAVMVPAETVTAPKKILAKDLVHYSTRDIKDDVFYFVLPDRFSNGDTSNDEGSNTKVISQGGFDPSNKMAFHGGDLPGLTAKLPYLENLGVTAIWLTPILRNQAVQGDITGYHGYWVLDFTEIDPHLGSNADLKSFIRQAHQKNIKVFFDIITNHTADVVKYKECHGEDGSGWSESGEACPYISLAEIAKGKTYTTIVPKKNQQLKTPAWLNDPKHYHNQGDSTFQGENSLNGDFFGLDDLNTESPEVVNGMIDIYQNIISEFKPDGFRIDTVKHVNIEFWQQFIPALEQHAKQQGIANFFMFGEVYSGDPKELSSFTTKGKLPSVLDFGLQSALYQTLIEQKGTNKLAELFAQDSLYKNANELLNFTGNHDMGRFAYLLNAKEKQFNEQETSARVALATAITFFARGVPVIYYGDEQGFVGDGGNHDSRQDMMPSKVASYNNDKLLLNHKTTADENFDQQHPLYQLFASFAQIFHQHPALRHGQQQTIYSSEQAGIFALSRSLADQQYLVVFNTSAHEKPLSLPLHTNYHLLHSSHQAPALLNSKVTHQALAGLSFAIYQQR</sequence>
<comment type="caution">
    <text evidence="2">The sequence shown here is derived from an EMBL/GenBank/DDBJ whole genome shotgun (WGS) entry which is preliminary data.</text>
</comment>
<organism evidence="2 3">
    <name type="scientific">Thalassotalea castellviae</name>
    <dbReference type="NCBI Taxonomy" id="3075612"/>
    <lineage>
        <taxon>Bacteria</taxon>
        <taxon>Pseudomonadati</taxon>
        <taxon>Pseudomonadota</taxon>
        <taxon>Gammaproteobacteria</taxon>
        <taxon>Alteromonadales</taxon>
        <taxon>Colwelliaceae</taxon>
        <taxon>Thalassotalea</taxon>
    </lineage>
</organism>
<keyword evidence="2" id="KW-0378">Hydrolase</keyword>
<dbReference type="Gene3D" id="2.60.40.1180">
    <property type="entry name" value="Golgi alpha-mannosidase II"/>
    <property type="match status" value="1"/>
</dbReference>
<dbReference type="SMART" id="SM00642">
    <property type="entry name" value="Aamy"/>
    <property type="match status" value="1"/>
</dbReference>
<dbReference type="GO" id="GO:0016787">
    <property type="term" value="F:hydrolase activity"/>
    <property type="evidence" value="ECO:0007669"/>
    <property type="project" value="UniProtKB-KW"/>
</dbReference>
<gene>
    <name evidence="2" type="ORF">RM573_11160</name>
</gene>
<accession>A0ABU3A1U8</accession>
<evidence type="ECO:0000313" key="2">
    <source>
        <dbReference type="EMBL" id="MDT0604152.1"/>
    </source>
</evidence>
<dbReference type="EMBL" id="JAVRIF010000005">
    <property type="protein sequence ID" value="MDT0604152.1"/>
    <property type="molecule type" value="Genomic_DNA"/>
</dbReference>
<dbReference type="InterPro" id="IPR006047">
    <property type="entry name" value="GH13_cat_dom"/>
</dbReference>
<evidence type="ECO:0000259" key="1">
    <source>
        <dbReference type="SMART" id="SM00642"/>
    </source>
</evidence>
<protein>
    <submittedName>
        <fullName evidence="2">Alpha-amylase family glycosyl hydrolase</fullName>
    </submittedName>
</protein>